<organism evidence="2 3">
    <name type="scientific">Ligilactobacillus salivarius</name>
    <dbReference type="NCBI Taxonomy" id="1624"/>
    <lineage>
        <taxon>Bacteria</taxon>
        <taxon>Bacillati</taxon>
        <taxon>Bacillota</taxon>
        <taxon>Bacilli</taxon>
        <taxon>Lactobacillales</taxon>
        <taxon>Lactobacillaceae</taxon>
        <taxon>Ligilactobacillus</taxon>
    </lineage>
</organism>
<gene>
    <name evidence="2" type="ORF">FYL10_06075</name>
</gene>
<dbReference type="RefSeq" id="WP_161010996.1">
    <property type="nucleotide sequence ID" value="NZ_VSTR01000008.1"/>
</dbReference>
<proteinExistence type="predicted"/>
<dbReference type="Gene3D" id="1.10.150.260">
    <property type="entry name" value="YozE SAM-like"/>
    <property type="match status" value="1"/>
</dbReference>
<evidence type="ECO:0000313" key="3">
    <source>
        <dbReference type="Proteomes" id="UP000470980"/>
    </source>
</evidence>
<dbReference type="EMBL" id="VSTR01000008">
    <property type="protein sequence ID" value="MYY73243.1"/>
    <property type="molecule type" value="Genomic_DNA"/>
</dbReference>
<dbReference type="Pfam" id="PF06855">
    <property type="entry name" value="YozE_SAM_like"/>
    <property type="match status" value="1"/>
</dbReference>
<dbReference type="AlphaFoldDB" id="A0ABD6J817"/>
<protein>
    <recommendedName>
        <fullName evidence="1">YozE SAM-like domain-containing protein</fullName>
    </recommendedName>
</protein>
<evidence type="ECO:0000259" key="1">
    <source>
        <dbReference type="Pfam" id="PF06855"/>
    </source>
</evidence>
<dbReference type="SUPFAM" id="SSF140652">
    <property type="entry name" value="YozE-like"/>
    <property type="match status" value="1"/>
</dbReference>
<evidence type="ECO:0000313" key="2">
    <source>
        <dbReference type="EMBL" id="MYY73243.1"/>
    </source>
</evidence>
<dbReference type="InterPro" id="IPR023089">
    <property type="entry name" value="YozE_SAM-like"/>
</dbReference>
<name>A0ABD6J817_9LACO</name>
<comment type="caution">
    <text evidence="2">The sequence shown here is derived from an EMBL/GenBank/DDBJ whole genome shotgun (WGS) entry which is preliminary data.</text>
</comment>
<dbReference type="InterPro" id="IPR036806">
    <property type="entry name" value="YozE_SAM-like_sf"/>
</dbReference>
<dbReference type="Proteomes" id="UP000470980">
    <property type="component" value="Unassembled WGS sequence"/>
</dbReference>
<sequence>MRFYDWILHFENVDLPIGDFAKDIKSDTSFPKDISTWKELERYILSTGVFPDETMENAFNYYWSEYHQQSESDIF</sequence>
<feature type="domain" description="YozE SAM-like" evidence="1">
    <location>
        <begin position="3"/>
        <end position="68"/>
    </location>
</feature>
<accession>A0ABD6J817</accession>
<reference evidence="2 3" key="1">
    <citation type="journal article" date="2020" name="Food Funct.">
        <title>Screening of Lactobacillus salivarius strains from the feces of Chinese populations and the evaluation of their effects against intestinal inflammation in mice.</title>
        <authorList>
            <person name="Zhai Q."/>
            <person name="Shen X."/>
            <person name="Cen S."/>
            <person name="Zhang C."/>
            <person name="Tian F."/>
            <person name="Zhao J."/>
            <person name="Zhang H."/>
            <person name="Xue Y."/>
            <person name="Chen W."/>
        </authorList>
    </citation>
    <scope>NUCLEOTIDE SEQUENCE [LARGE SCALE GENOMIC DNA]</scope>
    <source>
        <strain evidence="2 3">FZJTZ9M6.scaf</strain>
    </source>
</reference>